<dbReference type="Proteomes" id="UP000014680">
    <property type="component" value="Unassembled WGS sequence"/>
</dbReference>
<keyword evidence="2 5" id="KW-0547">Nucleotide-binding</keyword>
<dbReference type="SMART" id="SM01411">
    <property type="entry name" value="Ephrin_rec_like"/>
    <property type="match status" value="9"/>
</dbReference>
<feature type="repeat" description="TNFR-Cys" evidence="4">
    <location>
        <begin position="392"/>
        <end position="438"/>
    </location>
</feature>
<keyword evidence="10" id="KW-0808">Transferase</keyword>
<dbReference type="Gene3D" id="2.10.50.10">
    <property type="entry name" value="Tumor Necrosis Factor Receptor, subunit A, domain 2"/>
    <property type="match status" value="1"/>
</dbReference>
<protein>
    <submittedName>
        <fullName evidence="10">Protein serine/threonine kinase, putative</fullName>
        <ecNumber evidence="10">2.7.11.25</ecNumber>
    </submittedName>
</protein>
<dbReference type="InterPro" id="IPR017441">
    <property type="entry name" value="Protein_kinase_ATP_BS"/>
</dbReference>
<proteinExistence type="predicted"/>
<feature type="disulfide bond" evidence="4">
    <location>
        <begin position="414"/>
        <end position="427"/>
    </location>
</feature>
<dbReference type="PROSITE" id="PS50050">
    <property type="entry name" value="TNFR_NGFR_2"/>
    <property type="match status" value="1"/>
</dbReference>
<sequence length="1725" mass="188287">MFVCMIIFSMSLFQAVSVDCVPGTYMSSTQLGECPQCEPGSISTTINATTCTPCAAGSIPNTSSSSCDLCPKGSSSKYGSTECTLCPMGSHASTEGSLCEQCWYGEYSNKVGQAECNLCPLGTYQNFRGTTQCKECYYGRYADTTGSDLCTDCAKGYFASDIGTVRCSACPAGTYASSTGSRECQPCSPNSYSLEGSSNCTSCTNIACNLCETTTGRCTSCNPGYSFSVNSICVICSAGYFSTGGTSYCSSCQNGFYALVGSAECKSCNTTCKMCDKKTGLCISCDPGYSYYDGVCTLCSTGSYSESGTVCYLCPNGFYTSKTGSSICSQCDGSCKTCDRIDGHCTSCYVGMITQNGICVSCGVGYISYNNYCYGCSTGTYSSNENSDTCYNCDPGYYTDSVASSECKQCSSTCRTCDPTTGSCTNCITNYFIQNGNCVTCEAGYKINTRKNKCDICPAGYYSQAMATKCKDCDSMTWSTEGSATCTPCSTNCSSCSKSNGHCTSCITGYGFAKDNYRCEQCQAGNYAYYSNCKICDDLKYQNLNGQTTCKSCAEGCSSCNKTTGVCINCKAGYGYSNGECTPCGVQQYSTGGTSQCMECPSGCTNCIKESGVCSECENGMKKDSGVCISCSSNGNCSSCTSTVFESNRKCAICNNGYYLDNNMCSLCNSISSECLVCSQTSKECTLCKNEYISTETSCVLCEPGEVKTGTKSCTKCYEKIQNCETCDYNGGIQICTLCYAPYVLSNDKQSCIDSNTNSTHYDEDKHNAITNMNNCVIQIGDICYLCNEKNSVLNNNKCINIIGKCLEVSIKTCDMCLNGVITSNGNCNLNGCGYQMNTNVTSCLQCANQYYGDSCESRFEGCALSKNGICVETKIGYYISGLLTQSCGNSDICLLSTNNSELYHIKCKNSYILSSTGECILPTECNKMSTNECIKCNEKYHMEDGNCVKNDEDCSIENGNICVLCSSGMTTGGKCKDIKEINCKVFNETCKTCNDGYYKNLDSCDLIEEKYPNCKQISLVTSKCVECEEGYFQSTGSCVEITQPTLTEENVTTFKSNVEENCETKTTKGCTRCNEGFYLENGTCYACQYPCTQCSTQTYCTACDEYSYDKNGQCFEINDLLKVCQVMMSTYSGCVICKDGYLRSSDGKSCDKCDESCRTCGNDGTCFECSEGYYRTSFNSTKLCNNYSELQGCTNKTSSGCASCEDGLYLSHDTCHLCNEYCETCSSLSECLSCITDYVLLNGECMHFSNIVNCISSSEGRCSACANDLRLNADGTLCEKVTNYGVIVGVPISIIVVIIVIIIMIIILVLVLHQLKIESDKMQNVCIFQMKRSNIAMKILSGDVLTNKSELTFSENGELNKIDTESRELLCVGNKGKGSLKVQITIADNCDKYTIRTTPQLITLKSGEACEFEVFIVPLCTSHLTDNIMIITLDIASGNKTTSKFPISISTENSTKLDYDELIDERQIGEGSFGIVYKGKYRGNDVAIKKMKEANSQKGKSLDEFEKEVNMLDKFRSDYIVHFYGAVFIPTKICMVTEFAKYGSLQDLMREQKDNTYSNQLKQKICLDTAKGIKYLHSNDILHRDIKPDNILIFSLELSVSVNAKLTDFGSSRNVNMLMTNMTFTKGIGTPVYMAPEILNQEKYKKPADMYSLAITMYEIFTWNEAYPKDHFKFPWKIAEFVSNGYRPKVNLVIPLAIFNVIDGCWAQNPAERTSIDDVIIKLQ</sequence>
<dbReference type="GO" id="GO:0004709">
    <property type="term" value="F:MAP kinase kinase kinase activity"/>
    <property type="evidence" value="ECO:0007669"/>
    <property type="project" value="UniProtKB-EC"/>
</dbReference>
<evidence type="ECO:0000259" key="8">
    <source>
        <dbReference type="PROSITE" id="PS50011"/>
    </source>
</evidence>
<keyword evidence="4" id="KW-1015">Disulfide bond</keyword>
<dbReference type="PROSITE" id="PS00108">
    <property type="entry name" value="PROTEIN_KINASE_ST"/>
    <property type="match status" value="1"/>
</dbReference>
<dbReference type="InterPro" id="IPR001245">
    <property type="entry name" value="Ser-Thr/Tyr_kinase_cat_dom"/>
</dbReference>
<dbReference type="SUPFAM" id="SSF57184">
    <property type="entry name" value="Growth factor receptor domain"/>
    <property type="match status" value="9"/>
</dbReference>
<name>A0A0A1U7M4_ENTIV</name>
<dbReference type="PROSITE" id="PS50011">
    <property type="entry name" value="PROTEIN_KINASE_DOM"/>
    <property type="match status" value="1"/>
</dbReference>
<dbReference type="RefSeq" id="XP_004254756.1">
    <property type="nucleotide sequence ID" value="XM_004254708.1"/>
</dbReference>
<dbReference type="EC" id="2.7.11.25" evidence="10"/>
<dbReference type="Gene3D" id="2.10.220.10">
    <property type="entry name" value="Hormone Receptor, Insulin-like Growth Factor Receptor 1, Chain A, domain 2"/>
    <property type="match status" value="3"/>
</dbReference>
<dbReference type="InterPro" id="IPR000742">
    <property type="entry name" value="EGF"/>
</dbReference>
<evidence type="ECO:0000256" key="4">
    <source>
        <dbReference type="PROSITE-ProRule" id="PRU00206"/>
    </source>
</evidence>
<dbReference type="InterPro" id="IPR053215">
    <property type="entry name" value="TKL_Ser/Thr_kinase"/>
</dbReference>
<keyword evidence="10" id="KW-0418">Kinase</keyword>
<accession>A0A0A1U7M4</accession>
<dbReference type="SMART" id="SM00261">
    <property type="entry name" value="FU"/>
    <property type="match status" value="14"/>
</dbReference>
<keyword evidence="7" id="KW-0732">Signal</keyword>
<dbReference type="SMART" id="SM00220">
    <property type="entry name" value="S_TKc"/>
    <property type="match status" value="1"/>
</dbReference>
<dbReference type="PANTHER" id="PTHR45756:SF1">
    <property type="entry name" value="PROTEIN KINASE DOMAIN CONTAINING PROTEIN"/>
    <property type="match status" value="1"/>
</dbReference>
<keyword evidence="6" id="KW-0472">Membrane</keyword>
<dbReference type="InterPro" id="IPR008271">
    <property type="entry name" value="Ser/Thr_kinase_AS"/>
</dbReference>
<dbReference type="Gene3D" id="1.10.510.10">
    <property type="entry name" value="Transferase(Phosphotransferase) domain 1"/>
    <property type="match status" value="1"/>
</dbReference>
<dbReference type="InterPro" id="IPR006212">
    <property type="entry name" value="Furin_repeat"/>
</dbReference>
<dbReference type="EMBL" id="KB206772">
    <property type="protein sequence ID" value="ELP87985.1"/>
    <property type="molecule type" value="Genomic_DNA"/>
</dbReference>
<dbReference type="SUPFAM" id="SSF56112">
    <property type="entry name" value="Protein kinase-like (PK-like)"/>
    <property type="match status" value="1"/>
</dbReference>
<evidence type="ECO:0000256" key="7">
    <source>
        <dbReference type="SAM" id="SignalP"/>
    </source>
</evidence>
<feature type="domain" description="TNFR-Cys" evidence="9">
    <location>
        <begin position="392"/>
        <end position="438"/>
    </location>
</feature>
<dbReference type="KEGG" id="eiv:EIN_418740"/>
<dbReference type="InterPro" id="IPR001368">
    <property type="entry name" value="TNFR/NGFR_Cys_rich_reg"/>
</dbReference>
<dbReference type="GeneID" id="14886959"/>
<dbReference type="GO" id="GO:0005524">
    <property type="term" value="F:ATP binding"/>
    <property type="evidence" value="ECO:0007669"/>
    <property type="project" value="UniProtKB-UniRule"/>
</dbReference>
<dbReference type="Pfam" id="PF07699">
    <property type="entry name" value="Ephrin_rec_like"/>
    <property type="match status" value="1"/>
</dbReference>
<gene>
    <name evidence="10" type="ORF">EIN_418740</name>
</gene>
<evidence type="ECO:0000259" key="9">
    <source>
        <dbReference type="PROSITE" id="PS50050"/>
    </source>
</evidence>
<evidence type="ECO:0000256" key="5">
    <source>
        <dbReference type="PROSITE-ProRule" id="PRU10141"/>
    </source>
</evidence>
<evidence type="ECO:0000313" key="10">
    <source>
        <dbReference type="EMBL" id="ELP87985.1"/>
    </source>
</evidence>
<evidence type="ECO:0000256" key="6">
    <source>
        <dbReference type="SAM" id="Phobius"/>
    </source>
</evidence>
<comment type="caution">
    <text evidence="4">Lacks conserved residue(s) required for the propagation of feature annotation.</text>
</comment>
<dbReference type="OrthoDB" id="413581at2759"/>
<dbReference type="SMART" id="SM00181">
    <property type="entry name" value="EGF"/>
    <property type="match status" value="10"/>
</dbReference>
<evidence type="ECO:0000256" key="3">
    <source>
        <dbReference type="ARBA" id="ARBA00022840"/>
    </source>
</evidence>
<organism evidence="10 11">
    <name type="scientific">Entamoeba invadens IP1</name>
    <dbReference type="NCBI Taxonomy" id="370355"/>
    <lineage>
        <taxon>Eukaryota</taxon>
        <taxon>Amoebozoa</taxon>
        <taxon>Evosea</taxon>
        <taxon>Archamoebae</taxon>
        <taxon>Mastigamoebida</taxon>
        <taxon>Entamoebidae</taxon>
        <taxon>Entamoeba</taxon>
    </lineage>
</organism>
<dbReference type="InterPro" id="IPR009030">
    <property type="entry name" value="Growth_fac_rcpt_cys_sf"/>
</dbReference>
<dbReference type="Pfam" id="PF00069">
    <property type="entry name" value="Pkinase"/>
    <property type="match status" value="1"/>
</dbReference>
<dbReference type="PANTHER" id="PTHR45756">
    <property type="entry name" value="PALMITOYLTRANSFERASE"/>
    <property type="match status" value="1"/>
</dbReference>
<evidence type="ECO:0000256" key="1">
    <source>
        <dbReference type="ARBA" id="ARBA00022527"/>
    </source>
</evidence>
<keyword evidence="3 5" id="KW-0067">ATP-binding</keyword>
<feature type="signal peptide" evidence="7">
    <location>
        <begin position="1"/>
        <end position="20"/>
    </location>
</feature>
<dbReference type="PROSITE" id="PS00107">
    <property type="entry name" value="PROTEIN_KINASE_ATP"/>
    <property type="match status" value="1"/>
</dbReference>
<keyword evidence="6" id="KW-0812">Transmembrane</keyword>
<dbReference type="InterPro" id="IPR011009">
    <property type="entry name" value="Kinase-like_dom_sf"/>
</dbReference>
<feature type="transmembrane region" description="Helical" evidence="6">
    <location>
        <begin position="1285"/>
        <end position="1313"/>
    </location>
</feature>
<dbReference type="PRINTS" id="PR00109">
    <property type="entry name" value="TYRKINASE"/>
</dbReference>
<feature type="chain" id="PRO_5001980283" evidence="7">
    <location>
        <begin position="21"/>
        <end position="1725"/>
    </location>
</feature>
<feature type="binding site" evidence="5">
    <location>
        <position position="1491"/>
    </location>
    <ligand>
        <name>ATP</name>
        <dbReference type="ChEBI" id="CHEBI:30616"/>
    </ligand>
</feature>
<evidence type="ECO:0000256" key="2">
    <source>
        <dbReference type="ARBA" id="ARBA00022741"/>
    </source>
</evidence>
<evidence type="ECO:0000313" key="11">
    <source>
        <dbReference type="Proteomes" id="UP000014680"/>
    </source>
</evidence>
<dbReference type="CDD" id="cd13999">
    <property type="entry name" value="STKc_MAP3K-like"/>
    <property type="match status" value="1"/>
</dbReference>
<feature type="domain" description="Protein kinase" evidence="8">
    <location>
        <begin position="1463"/>
        <end position="1725"/>
    </location>
</feature>
<dbReference type="InterPro" id="IPR011641">
    <property type="entry name" value="Tyr-kin_ephrin_A/B_rcpt-like"/>
</dbReference>
<dbReference type="InterPro" id="IPR000719">
    <property type="entry name" value="Prot_kinase_dom"/>
</dbReference>
<keyword evidence="11" id="KW-1185">Reference proteome</keyword>
<keyword evidence="6" id="KW-1133">Transmembrane helix</keyword>
<dbReference type="VEuPathDB" id="AmoebaDB:EIN_418740"/>
<reference evidence="10 11" key="1">
    <citation type="submission" date="2012-10" db="EMBL/GenBank/DDBJ databases">
        <authorList>
            <person name="Zafar N."/>
            <person name="Inman J."/>
            <person name="Hall N."/>
            <person name="Lorenzi H."/>
            <person name="Caler E."/>
        </authorList>
    </citation>
    <scope>NUCLEOTIDE SEQUENCE [LARGE SCALE GENOMIC DNA]</scope>
    <source>
        <strain evidence="10 11">IP1</strain>
    </source>
</reference>
<keyword evidence="1" id="KW-0723">Serine/threonine-protein kinase</keyword>